<evidence type="ECO:0000313" key="4">
    <source>
        <dbReference type="Proteomes" id="UP000051790"/>
    </source>
</evidence>
<protein>
    <submittedName>
        <fullName evidence="3">5-bromo-4-chloroindolyl phosphate hydrolysis protein</fullName>
    </submittedName>
</protein>
<dbReference type="InterPro" id="IPR018770">
    <property type="entry name" value="ChloroindolylP_hydrolase"/>
</dbReference>
<sequence>MNQVKKTQKRIRTWRVLVWIAGGAALGLLSGHIGMAIFVGAVFGVARLIGELSRPRPIVPNATKPLSASMAAHYQESGLDDSEVKVFRETMDTVSDQVQEFETIIARVPKLKSIAINTDIVDVLHAYFKAIVNNPMAMGAAGHFIYEQLPNLVRIAEKYEAISHHEVKTDDTYAVLTQAANTTADLANAIRDDYAHFVETDIDALEADINLAKKQIPESTQNINTRVDLSGQKLKEHAE</sequence>
<comment type="caution">
    <text evidence="3">The sequence shown here is derived from an EMBL/GenBank/DDBJ whole genome shotgun (WGS) entry which is preliminary data.</text>
</comment>
<name>A0A0R1R9I4_9LACO</name>
<dbReference type="Pfam" id="PF10112">
    <property type="entry name" value="Halogen_Hydrol"/>
    <property type="match status" value="1"/>
</dbReference>
<feature type="transmembrane region" description="Helical" evidence="2">
    <location>
        <begin position="16"/>
        <end position="46"/>
    </location>
</feature>
<keyword evidence="2" id="KW-1133">Transmembrane helix</keyword>
<gene>
    <name evidence="3" type="ORF">FD01_GL000133</name>
</gene>
<reference evidence="3 4" key="1">
    <citation type="journal article" date="2015" name="Genome Announc.">
        <title>Expanding the biotechnology potential of lactobacilli through comparative genomics of 213 strains and associated genera.</title>
        <authorList>
            <person name="Sun Z."/>
            <person name="Harris H.M."/>
            <person name="McCann A."/>
            <person name="Guo C."/>
            <person name="Argimon S."/>
            <person name="Zhang W."/>
            <person name="Yang X."/>
            <person name="Jeffery I.B."/>
            <person name="Cooney J.C."/>
            <person name="Kagawa T.F."/>
            <person name="Liu W."/>
            <person name="Song Y."/>
            <person name="Salvetti E."/>
            <person name="Wrobel A."/>
            <person name="Rasinkangas P."/>
            <person name="Parkhill J."/>
            <person name="Rea M.C."/>
            <person name="O'Sullivan O."/>
            <person name="Ritari J."/>
            <person name="Douillard F.P."/>
            <person name="Paul Ross R."/>
            <person name="Yang R."/>
            <person name="Briner A.E."/>
            <person name="Felis G.E."/>
            <person name="de Vos W.M."/>
            <person name="Barrangou R."/>
            <person name="Klaenhammer T.R."/>
            <person name="Caufield P.W."/>
            <person name="Cui Y."/>
            <person name="Zhang H."/>
            <person name="O'Toole P.W."/>
        </authorList>
    </citation>
    <scope>NUCLEOTIDE SEQUENCE [LARGE SCALE GENOMIC DNA]</scope>
    <source>
        <strain evidence="3 4">DSM 13343</strain>
    </source>
</reference>
<dbReference type="Proteomes" id="UP000051790">
    <property type="component" value="Unassembled WGS sequence"/>
</dbReference>
<keyword evidence="2" id="KW-0812">Transmembrane</keyword>
<accession>A0A0R1R9I4</accession>
<feature type="coiled-coil region" evidence="1">
    <location>
        <begin position="195"/>
        <end position="222"/>
    </location>
</feature>
<evidence type="ECO:0000256" key="1">
    <source>
        <dbReference type="SAM" id="Coils"/>
    </source>
</evidence>
<dbReference type="EMBL" id="AZEU01000009">
    <property type="protein sequence ID" value="KRL53808.1"/>
    <property type="molecule type" value="Genomic_DNA"/>
</dbReference>
<dbReference type="PATRIC" id="fig|1423769.4.peg.148"/>
<evidence type="ECO:0000256" key="2">
    <source>
        <dbReference type="SAM" id="Phobius"/>
    </source>
</evidence>
<proteinExistence type="predicted"/>
<dbReference type="AlphaFoldDB" id="A0A0R1R9I4"/>
<keyword evidence="1" id="KW-0175">Coiled coil</keyword>
<keyword evidence="2" id="KW-0472">Membrane</keyword>
<evidence type="ECO:0000313" key="3">
    <source>
        <dbReference type="EMBL" id="KRL53808.1"/>
    </source>
</evidence>
<keyword evidence="4" id="KW-1185">Reference proteome</keyword>
<organism evidence="3 4">
    <name type="scientific">Lacticaseibacillus manihotivorans DSM 13343 = JCM 12514</name>
    <dbReference type="NCBI Taxonomy" id="1423769"/>
    <lineage>
        <taxon>Bacteria</taxon>
        <taxon>Bacillati</taxon>
        <taxon>Bacillota</taxon>
        <taxon>Bacilli</taxon>
        <taxon>Lactobacillales</taxon>
        <taxon>Lactobacillaceae</taxon>
        <taxon>Lacticaseibacillus</taxon>
    </lineage>
</organism>